<organism evidence="15 16">
    <name type="scientific">Fusibacter bizertensis</name>
    <dbReference type="NCBI Taxonomy" id="1488331"/>
    <lineage>
        <taxon>Bacteria</taxon>
        <taxon>Bacillati</taxon>
        <taxon>Bacillota</taxon>
        <taxon>Clostridia</taxon>
        <taxon>Eubacteriales</taxon>
        <taxon>Eubacteriales Family XII. Incertae Sedis</taxon>
        <taxon>Fusibacter</taxon>
    </lineage>
</organism>
<dbReference type="InterPro" id="IPR023267">
    <property type="entry name" value="RCMT"/>
</dbReference>
<evidence type="ECO:0000259" key="14">
    <source>
        <dbReference type="PROSITE" id="PS51686"/>
    </source>
</evidence>
<dbReference type="Pfam" id="PF01029">
    <property type="entry name" value="NusB"/>
    <property type="match status" value="1"/>
</dbReference>
<evidence type="ECO:0000256" key="1">
    <source>
        <dbReference type="ARBA" id="ARBA00002724"/>
    </source>
</evidence>
<evidence type="ECO:0000256" key="10">
    <source>
        <dbReference type="ARBA" id="ARBA00030399"/>
    </source>
</evidence>
<dbReference type="PANTHER" id="PTHR22807">
    <property type="entry name" value="NOP2 YEAST -RELATED NOL1/NOP2/FMU SUN DOMAIN-CONTAINING"/>
    <property type="match status" value="1"/>
</dbReference>
<reference evidence="15 16" key="1">
    <citation type="submission" date="2023-04" db="EMBL/GenBank/DDBJ databases">
        <title>Fusibacter bizertensis strain WBS, isolated from littoral bottom sediments of the Arctic seas - biochemical and genomic analysis.</title>
        <authorList>
            <person name="Brioukhanov A.L."/>
        </authorList>
    </citation>
    <scope>NUCLEOTIDE SEQUENCE [LARGE SCALE GENOMIC DNA]</scope>
    <source>
        <strain evidence="15 16">WBS</strain>
    </source>
</reference>
<keyword evidence="5" id="KW-0698">rRNA processing</keyword>
<dbReference type="PRINTS" id="PR02008">
    <property type="entry name" value="RCMTFAMILY"/>
</dbReference>
<dbReference type="Pfam" id="PF01189">
    <property type="entry name" value="Methyltr_RsmB-F"/>
    <property type="match status" value="1"/>
</dbReference>
<evidence type="ECO:0000256" key="7">
    <source>
        <dbReference type="ARBA" id="ARBA00022679"/>
    </source>
</evidence>
<evidence type="ECO:0000256" key="11">
    <source>
        <dbReference type="ARBA" id="ARBA00031088"/>
    </source>
</evidence>
<dbReference type="Pfam" id="PF22458">
    <property type="entry name" value="RsmF-B_ferredox"/>
    <property type="match status" value="1"/>
</dbReference>
<comment type="subcellular location">
    <subcellularLocation>
        <location evidence="2">Cytoplasm</location>
    </subcellularLocation>
</comment>
<dbReference type="InterPro" id="IPR001678">
    <property type="entry name" value="MeTrfase_RsmB-F_NOP2_dom"/>
</dbReference>
<feature type="binding site" evidence="13">
    <location>
        <position position="332"/>
    </location>
    <ligand>
        <name>S-adenosyl-L-methionine</name>
        <dbReference type="ChEBI" id="CHEBI:59789"/>
    </ligand>
</feature>
<dbReference type="SUPFAM" id="SSF53335">
    <property type="entry name" value="S-adenosyl-L-methionine-dependent methyltransferases"/>
    <property type="match status" value="1"/>
</dbReference>
<dbReference type="InterPro" id="IPR054728">
    <property type="entry name" value="RsmB-like_ferredoxin"/>
</dbReference>
<evidence type="ECO:0000256" key="3">
    <source>
        <dbReference type="ARBA" id="ARBA00012140"/>
    </source>
</evidence>
<evidence type="ECO:0000256" key="8">
    <source>
        <dbReference type="ARBA" id="ARBA00022691"/>
    </source>
</evidence>
<proteinExistence type="inferred from homology"/>
<dbReference type="EMBL" id="JARYZI010000001">
    <property type="protein sequence ID" value="MDH8676677.1"/>
    <property type="molecule type" value="Genomic_DNA"/>
</dbReference>
<sequence>MKINARKLSLRILDEIEQMHEFSHVVLGRTLNQYEIDSADRRLTSQLVFGVLENKLLLDYYIRKLSAQRFTRIDRSVVNILRMGFYQLKFMDKIPESAAVDESVKLAKSISQSNGSFVNGILRNFIRKGKNIELPNRKQHPITHLSIMYSFPEWLVAFWIEQYGIAFAEKLMFSSNKTPKLSIRVNTNSISVDAFKLTLDQVGIKYKESELIEEGLLIDDLNGYSVKEIPGFENGAFAIQDISSMCVGKYAGVKDGDVIIDVCAAPGGKTTHVAQLLNQTGQVIARDLHEEKLKLISENAQRLNLKNIKIEQFDAMLVDETLIEQADIVMVDAPCSGLGIIRRKPDIKYNKSLESLNELVPIQSEILSISSRYVKPGGTLLYSTCTLNVHENQEIVDSFLSDHPDFEIENISDQSYLTLFPSVHQTDGFFIAKMKKMTL</sequence>
<evidence type="ECO:0000256" key="4">
    <source>
        <dbReference type="ARBA" id="ARBA00022490"/>
    </source>
</evidence>
<dbReference type="InterPro" id="IPR035926">
    <property type="entry name" value="NusB-like_sf"/>
</dbReference>
<comment type="function">
    <text evidence="1">Specifically methylates the cytosine at position 967 (m5C967) of 16S rRNA.</text>
</comment>
<accession>A0ABT6N8E4</accession>
<dbReference type="EC" id="2.1.1.176" evidence="3"/>
<evidence type="ECO:0000256" key="9">
    <source>
        <dbReference type="ARBA" id="ARBA00022884"/>
    </source>
</evidence>
<dbReference type="InterPro" id="IPR004573">
    <property type="entry name" value="rRNA_ssu_MeTfrase_B"/>
</dbReference>
<feature type="binding site" evidence="13">
    <location>
        <position position="314"/>
    </location>
    <ligand>
        <name>S-adenosyl-L-methionine</name>
        <dbReference type="ChEBI" id="CHEBI:59789"/>
    </ligand>
</feature>
<dbReference type="SUPFAM" id="SSF48013">
    <property type="entry name" value="NusB-like"/>
    <property type="match status" value="1"/>
</dbReference>
<dbReference type="InterPro" id="IPR049560">
    <property type="entry name" value="MeTrfase_RsmB-F_NOP2_cat"/>
</dbReference>
<evidence type="ECO:0000256" key="2">
    <source>
        <dbReference type="ARBA" id="ARBA00004496"/>
    </source>
</evidence>
<dbReference type="NCBIfam" id="TIGR00563">
    <property type="entry name" value="rsmB"/>
    <property type="match status" value="1"/>
</dbReference>
<keyword evidence="9 13" id="KW-0694">RNA-binding</keyword>
<dbReference type="Proteomes" id="UP001158045">
    <property type="component" value="Unassembled WGS sequence"/>
</dbReference>
<evidence type="ECO:0000313" key="16">
    <source>
        <dbReference type="Proteomes" id="UP001158045"/>
    </source>
</evidence>
<dbReference type="Gene3D" id="3.40.50.150">
    <property type="entry name" value="Vaccinia Virus protein VP39"/>
    <property type="match status" value="1"/>
</dbReference>
<dbReference type="GO" id="GO:0008168">
    <property type="term" value="F:methyltransferase activity"/>
    <property type="evidence" value="ECO:0007669"/>
    <property type="project" value="UniProtKB-KW"/>
</dbReference>
<keyword evidence="16" id="KW-1185">Reference proteome</keyword>
<protein>
    <recommendedName>
        <fullName evidence="3">16S rRNA (cytosine(967)-C(5))-methyltransferase</fullName>
        <ecNumber evidence="3">2.1.1.176</ecNumber>
    </recommendedName>
    <alternativeName>
        <fullName evidence="10">16S rRNA m5C967 methyltransferase</fullName>
    </alternativeName>
    <alternativeName>
        <fullName evidence="11">rRNA (cytosine-C(5)-)-methyltransferase RsmB</fullName>
    </alternativeName>
</protein>
<feature type="active site" description="Nucleophile" evidence="13">
    <location>
        <position position="385"/>
    </location>
</feature>
<dbReference type="PANTHER" id="PTHR22807:SF53">
    <property type="entry name" value="RIBOSOMAL RNA SMALL SUBUNIT METHYLTRANSFERASE B-RELATED"/>
    <property type="match status" value="1"/>
</dbReference>
<gene>
    <name evidence="15" type="primary">rsmB</name>
    <name evidence="15" type="ORF">QE109_00890</name>
</gene>
<feature type="domain" description="SAM-dependent MTase RsmB/NOP-type" evidence="14">
    <location>
        <begin position="171"/>
        <end position="437"/>
    </location>
</feature>
<comment type="caution">
    <text evidence="15">The sequence shown here is derived from an EMBL/GenBank/DDBJ whole genome shotgun (WGS) entry which is preliminary data.</text>
</comment>
<dbReference type="RefSeq" id="WP_281092475.1">
    <property type="nucleotide sequence ID" value="NZ_JARYZI010000001.1"/>
</dbReference>
<keyword evidence="4" id="KW-0963">Cytoplasm</keyword>
<evidence type="ECO:0000256" key="6">
    <source>
        <dbReference type="ARBA" id="ARBA00022603"/>
    </source>
</evidence>
<comment type="catalytic activity">
    <reaction evidence="12">
        <text>cytidine(967) in 16S rRNA + S-adenosyl-L-methionine = 5-methylcytidine(967) in 16S rRNA + S-adenosyl-L-homocysteine + H(+)</text>
        <dbReference type="Rhea" id="RHEA:42748"/>
        <dbReference type="Rhea" id="RHEA-COMP:10219"/>
        <dbReference type="Rhea" id="RHEA-COMP:10220"/>
        <dbReference type="ChEBI" id="CHEBI:15378"/>
        <dbReference type="ChEBI" id="CHEBI:57856"/>
        <dbReference type="ChEBI" id="CHEBI:59789"/>
        <dbReference type="ChEBI" id="CHEBI:74483"/>
        <dbReference type="ChEBI" id="CHEBI:82748"/>
        <dbReference type="EC" id="2.1.1.176"/>
    </reaction>
</comment>
<dbReference type="NCBIfam" id="NF011494">
    <property type="entry name" value="PRK14902.1"/>
    <property type="match status" value="1"/>
</dbReference>
<feature type="binding site" evidence="13">
    <location>
        <position position="287"/>
    </location>
    <ligand>
        <name>S-adenosyl-L-methionine</name>
        <dbReference type="ChEBI" id="CHEBI:59789"/>
    </ligand>
</feature>
<dbReference type="PROSITE" id="PS51686">
    <property type="entry name" value="SAM_MT_RSMB_NOP"/>
    <property type="match status" value="1"/>
</dbReference>
<keyword evidence="8 13" id="KW-0949">S-adenosyl-L-methionine</keyword>
<keyword evidence="7 13" id="KW-0808">Transferase</keyword>
<dbReference type="Gene3D" id="1.10.940.10">
    <property type="entry name" value="NusB-like"/>
    <property type="match status" value="1"/>
</dbReference>
<evidence type="ECO:0000256" key="13">
    <source>
        <dbReference type="PROSITE-ProRule" id="PRU01023"/>
    </source>
</evidence>
<evidence type="ECO:0000256" key="5">
    <source>
        <dbReference type="ARBA" id="ARBA00022552"/>
    </source>
</evidence>
<evidence type="ECO:0000256" key="12">
    <source>
        <dbReference type="ARBA" id="ARBA00047283"/>
    </source>
</evidence>
<keyword evidence="6 13" id="KW-0489">Methyltransferase</keyword>
<evidence type="ECO:0000313" key="15">
    <source>
        <dbReference type="EMBL" id="MDH8676677.1"/>
    </source>
</evidence>
<feature type="binding site" evidence="13">
    <location>
        <begin position="263"/>
        <end position="269"/>
    </location>
    <ligand>
        <name>S-adenosyl-L-methionine</name>
        <dbReference type="ChEBI" id="CHEBI:59789"/>
    </ligand>
</feature>
<comment type="similarity">
    <text evidence="13">Belongs to the class I-like SAM-binding methyltransferase superfamily. RsmB/NOP family.</text>
</comment>
<dbReference type="InterPro" id="IPR006027">
    <property type="entry name" value="NusB_RsmB_TIM44"/>
</dbReference>
<name>A0ABT6N8E4_9FIRM</name>
<dbReference type="GO" id="GO:0032259">
    <property type="term" value="P:methylation"/>
    <property type="evidence" value="ECO:0007669"/>
    <property type="project" value="UniProtKB-KW"/>
</dbReference>
<dbReference type="Gene3D" id="3.30.70.1170">
    <property type="entry name" value="Sun protein, domain 3"/>
    <property type="match status" value="1"/>
</dbReference>
<dbReference type="CDD" id="cd02440">
    <property type="entry name" value="AdoMet_MTases"/>
    <property type="match status" value="1"/>
</dbReference>
<dbReference type="InterPro" id="IPR029063">
    <property type="entry name" value="SAM-dependent_MTases_sf"/>
</dbReference>